<feature type="active site" evidence="7">
    <location>
        <position position="143"/>
    </location>
</feature>
<dbReference type="GO" id="GO:0042720">
    <property type="term" value="C:mitochondrial inner membrane peptidase complex"/>
    <property type="evidence" value="ECO:0007669"/>
    <property type="project" value="TreeGrafter"/>
</dbReference>
<dbReference type="PROSITE" id="PS00760">
    <property type="entry name" value="SPASE_I_2"/>
    <property type="match status" value="1"/>
</dbReference>
<evidence type="ECO:0000256" key="6">
    <source>
        <dbReference type="ARBA" id="ARBA00038445"/>
    </source>
</evidence>
<dbReference type="InterPro" id="IPR019533">
    <property type="entry name" value="Peptidase_S26"/>
</dbReference>
<comment type="subcellular location">
    <subcellularLocation>
        <location evidence="1">Mitochondrion inner membrane</location>
    </subcellularLocation>
</comment>
<dbReference type="Gene3D" id="2.10.109.10">
    <property type="entry name" value="Umud Fragment, subunit A"/>
    <property type="match status" value="1"/>
</dbReference>
<name>A0A8H6MHF5_9AGAR</name>
<dbReference type="PANTHER" id="PTHR12383:SF16">
    <property type="entry name" value="MITOCHONDRIAL INNER MEMBRANE PROTEASE SUBUNIT 1"/>
    <property type="match status" value="1"/>
</dbReference>
<dbReference type="PROSITE" id="PS00761">
    <property type="entry name" value="SPASE_I_3"/>
    <property type="match status" value="1"/>
</dbReference>
<keyword evidence="10" id="KW-1185">Reference proteome</keyword>
<dbReference type="Proteomes" id="UP000521943">
    <property type="component" value="Unassembled WGS sequence"/>
</dbReference>
<comment type="caution">
    <text evidence="9">The sequence shown here is derived from an EMBL/GenBank/DDBJ whole genome shotgun (WGS) entry which is preliminary data.</text>
</comment>
<dbReference type="PRINTS" id="PR00727">
    <property type="entry name" value="LEADERPTASE"/>
</dbReference>
<evidence type="ECO:0000313" key="10">
    <source>
        <dbReference type="Proteomes" id="UP000521943"/>
    </source>
</evidence>
<dbReference type="Pfam" id="PF10502">
    <property type="entry name" value="Peptidase_S26"/>
    <property type="match status" value="2"/>
</dbReference>
<protein>
    <submittedName>
        <fullName evidence="9">Peptidase S24/S26A/S26B/S26C</fullName>
    </submittedName>
</protein>
<dbReference type="GO" id="GO:0006465">
    <property type="term" value="P:signal peptide processing"/>
    <property type="evidence" value="ECO:0007669"/>
    <property type="project" value="InterPro"/>
</dbReference>
<dbReference type="PANTHER" id="PTHR12383">
    <property type="entry name" value="PROTEASE FAMILY S26 MITOCHONDRIAL INNER MEMBRANE PROTEASE-RELATED"/>
    <property type="match status" value="1"/>
</dbReference>
<evidence type="ECO:0000313" key="9">
    <source>
        <dbReference type="EMBL" id="KAF6766386.1"/>
    </source>
</evidence>
<evidence type="ECO:0000256" key="5">
    <source>
        <dbReference type="ARBA" id="ARBA00023136"/>
    </source>
</evidence>
<organism evidence="9 10">
    <name type="scientific">Ephemerocybe angulata</name>
    <dbReference type="NCBI Taxonomy" id="980116"/>
    <lineage>
        <taxon>Eukaryota</taxon>
        <taxon>Fungi</taxon>
        <taxon>Dikarya</taxon>
        <taxon>Basidiomycota</taxon>
        <taxon>Agaricomycotina</taxon>
        <taxon>Agaricomycetes</taxon>
        <taxon>Agaricomycetidae</taxon>
        <taxon>Agaricales</taxon>
        <taxon>Agaricineae</taxon>
        <taxon>Psathyrellaceae</taxon>
        <taxon>Ephemerocybe</taxon>
    </lineage>
</organism>
<dbReference type="InterPro" id="IPR036286">
    <property type="entry name" value="LexA/Signal_pep-like_sf"/>
</dbReference>
<keyword evidence="5" id="KW-0472">Membrane</keyword>
<feature type="active site" evidence="7">
    <location>
        <position position="97"/>
    </location>
</feature>
<dbReference type="SUPFAM" id="SSF51306">
    <property type="entry name" value="LexA/Signal peptidase"/>
    <property type="match status" value="1"/>
</dbReference>
<dbReference type="EMBL" id="JACGCI010000001">
    <property type="protein sequence ID" value="KAF6766386.1"/>
    <property type="molecule type" value="Genomic_DNA"/>
</dbReference>
<keyword evidence="2" id="KW-0999">Mitochondrion inner membrane</keyword>
<evidence type="ECO:0000256" key="2">
    <source>
        <dbReference type="ARBA" id="ARBA00022792"/>
    </source>
</evidence>
<evidence type="ECO:0000256" key="4">
    <source>
        <dbReference type="ARBA" id="ARBA00023128"/>
    </source>
</evidence>
<dbReference type="InterPro" id="IPR019758">
    <property type="entry name" value="Pept_S26A_signal_pept_1_CS"/>
</dbReference>
<feature type="domain" description="Peptidase S26" evidence="8">
    <location>
        <begin position="73"/>
        <end position="156"/>
    </location>
</feature>
<dbReference type="CDD" id="cd06530">
    <property type="entry name" value="S26_SPase_I"/>
    <property type="match status" value="1"/>
</dbReference>
<evidence type="ECO:0000256" key="1">
    <source>
        <dbReference type="ARBA" id="ARBA00004273"/>
    </source>
</evidence>
<dbReference type="InterPro" id="IPR000223">
    <property type="entry name" value="Pept_S26A_signal_pept_1"/>
</dbReference>
<dbReference type="AlphaFoldDB" id="A0A8H6MHF5"/>
<accession>A0A8H6MHF5</accession>
<keyword evidence="3" id="KW-0378">Hydrolase</keyword>
<dbReference type="GO" id="GO:0004252">
    <property type="term" value="F:serine-type endopeptidase activity"/>
    <property type="evidence" value="ECO:0007669"/>
    <property type="project" value="InterPro"/>
</dbReference>
<gene>
    <name evidence="9" type="ORF">DFP72DRAFT_16248</name>
</gene>
<dbReference type="GO" id="GO:0006627">
    <property type="term" value="P:protein processing involved in protein targeting to mitochondrion"/>
    <property type="evidence" value="ECO:0007669"/>
    <property type="project" value="TreeGrafter"/>
</dbReference>
<evidence type="ECO:0000259" key="8">
    <source>
        <dbReference type="Pfam" id="PF10502"/>
    </source>
</evidence>
<keyword evidence="4" id="KW-0496">Mitochondrion</keyword>
<dbReference type="InterPro" id="IPR019757">
    <property type="entry name" value="Pept_S26A_signal_pept_1_Lys-AS"/>
</dbReference>
<evidence type="ECO:0000256" key="7">
    <source>
        <dbReference type="PIRSR" id="PIRSR600223-1"/>
    </source>
</evidence>
<dbReference type="OrthoDB" id="308440at2759"/>
<feature type="domain" description="Peptidase S26" evidence="8">
    <location>
        <begin position="163"/>
        <end position="208"/>
    </location>
</feature>
<evidence type="ECO:0000256" key="3">
    <source>
        <dbReference type="ARBA" id="ARBA00022801"/>
    </source>
</evidence>
<dbReference type="InterPro" id="IPR052064">
    <property type="entry name" value="Mito_IMP1_subunit"/>
</dbReference>
<reference evidence="9 10" key="1">
    <citation type="submission" date="2020-07" db="EMBL/GenBank/DDBJ databases">
        <title>Comparative genomics of pyrophilous fungi reveals a link between fire events and developmental genes.</title>
        <authorList>
            <consortium name="DOE Joint Genome Institute"/>
            <person name="Steindorff A.S."/>
            <person name="Carver A."/>
            <person name="Calhoun S."/>
            <person name="Stillman K."/>
            <person name="Liu H."/>
            <person name="Lipzen A."/>
            <person name="Pangilinan J."/>
            <person name="Labutti K."/>
            <person name="Bruns T.D."/>
            <person name="Grigoriev I.V."/>
        </authorList>
    </citation>
    <scope>NUCLEOTIDE SEQUENCE [LARGE SCALE GENOMIC DNA]</scope>
    <source>
        <strain evidence="9 10">CBS 144469</strain>
    </source>
</reference>
<proteinExistence type="inferred from homology"/>
<comment type="similarity">
    <text evidence="6">Belongs to the peptidase S26 family. IMP1 subfamily.</text>
</comment>
<sequence length="224" mass="24989">MIAIPFPNPIKTSGLRPGNRRFPRLPHNFPVSFMANPRFLYPLHGLGQMLRARIFKPSKYSLPTRVGIGCLKLVNLVCFAHLFVEYVGTISTMEGPSMLPTLGNEGEIVVVDRLSTRLDPYNIARGELLILLSPLNPKRYICKRVVGLPGDVVCVDPTGQQAPSTEHVRIPKGHIWIMGDNADASRDSRIYGPVPIGLVQGKLRTRLWPPSKFQMFGSNMTYID</sequence>